<gene>
    <name evidence="1" type="primary">BnaUnng03120D</name>
    <name evidence="1" type="ORF">GSBRNA2T00083888001</name>
</gene>
<dbReference type="Gramene" id="CDY69194">
    <property type="protein sequence ID" value="CDY69194"/>
    <property type="gene ID" value="GSBRNA2T00083888001"/>
</dbReference>
<name>A0A078JQV3_BRANA</name>
<accession>A0A078JQV3</accession>
<proteinExistence type="predicted"/>
<evidence type="ECO:0000313" key="1">
    <source>
        <dbReference type="EMBL" id="CDY69194.1"/>
    </source>
</evidence>
<sequence length="39" mass="4158">MRVVPEEEDLITCLGLLDAGLLKSSGPLSVWGVGPCSWE</sequence>
<reference evidence="1" key="1">
    <citation type="journal article" date="2014" name="Science">
        <title>Plant genetics. Early allopolyploid evolution in the post-Neolithic Brassica napus oilseed genome.</title>
        <authorList>
            <person name="Chalhoub B."/>
            <person name="Denoeud F."/>
            <person name="Liu S."/>
            <person name="Parkin I.A."/>
            <person name="Tang H."/>
            <person name="Wang X."/>
            <person name="Chiquet J."/>
            <person name="Belcram H."/>
            <person name="Tong C."/>
            <person name="Samans B."/>
            <person name="Correa M."/>
            <person name="Da Silva C."/>
            <person name="Just J."/>
            <person name="Falentin C."/>
            <person name="Koh C.S."/>
            <person name="Le Clainche I."/>
            <person name="Bernard M."/>
            <person name="Bento P."/>
            <person name="Noel B."/>
            <person name="Labadie K."/>
            <person name="Alberti A."/>
            <person name="Charles M."/>
            <person name="Arnaud D."/>
            <person name="Guo H."/>
            <person name="Daviaud C."/>
            <person name="Alamery S."/>
            <person name="Jabbari K."/>
            <person name="Zhao M."/>
            <person name="Edger P.P."/>
            <person name="Chelaifa H."/>
            <person name="Tack D."/>
            <person name="Lassalle G."/>
            <person name="Mestiri I."/>
            <person name="Schnel N."/>
            <person name="Le Paslier M.C."/>
            <person name="Fan G."/>
            <person name="Renault V."/>
            <person name="Bayer P.E."/>
            <person name="Golicz A.A."/>
            <person name="Manoli S."/>
            <person name="Lee T.H."/>
            <person name="Thi V.H."/>
            <person name="Chalabi S."/>
            <person name="Hu Q."/>
            <person name="Fan C."/>
            <person name="Tollenaere R."/>
            <person name="Lu Y."/>
            <person name="Battail C."/>
            <person name="Shen J."/>
            <person name="Sidebottom C.H."/>
            <person name="Wang X."/>
            <person name="Canaguier A."/>
            <person name="Chauveau A."/>
            <person name="Berard A."/>
            <person name="Deniot G."/>
            <person name="Guan M."/>
            <person name="Liu Z."/>
            <person name="Sun F."/>
            <person name="Lim Y.P."/>
            <person name="Lyons E."/>
            <person name="Town C.D."/>
            <person name="Bancroft I."/>
            <person name="Wang X."/>
            <person name="Meng J."/>
            <person name="Ma J."/>
            <person name="Pires J.C."/>
            <person name="King G.J."/>
            <person name="Brunel D."/>
            <person name="Delourme R."/>
            <person name="Renard M."/>
            <person name="Aury J.M."/>
            <person name="Adams K.L."/>
            <person name="Batley J."/>
            <person name="Snowdon R.J."/>
            <person name="Tost J."/>
            <person name="Edwards D."/>
            <person name="Zhou Y."/>
            <person name="Hua W."/>
            <person name="Sharpe A.G."/>
            <person name="Paterson A.H."/>
            <person name="Guan C."/>
            <person name="Wincker P."/>
        </authorList>
    </citation>
    <scope>NUCLEOTIDE SEQUENCE [LARGE SCALE GENOMIC DNA]</scope>
</reference>
<protein>
    <submittedName>
        <fullName evidence="1">BnaUnng03120D protein</fullName>
    </submittedName>
</protein>
<dbReference type="PaxDb" id="3708-A0A078JQV3"/>
<reference evidence="1" key="2">
    <citation type="submission" date="2014-06" db="EMBL/GenBank/DDBJ databases">
        <authorList>
            <person name="Genoscope - CEA"/>
        </authorList>
    </citation>
    <scope>NUCLEOTIDE SEQUENCE</scope>
</reference>
<dbReference type="AlphaFoldDB" id="A0A078JQV3"/>
<organism evidence="1">
    <name type="scientific">Brassica napus</name>
    <name type="common">Rape</name>
    <dbReference type="NCBI Taxonomy" id="3708"/>
    <lineage>
        <taxon>Eukaryota</taxon>
        <taxon>Viridiplantae</taxon>
        <taxon>Streptophyta</taxon>
        <taxon>Embryophyta</taxon>
        <taxon>Tracheophyta</taxon>
        <taxon>Spermatophyta</taxon>
        <taxon>Magnoliopsida</taxon>
        <taxon>eudicotyledons</taxon>
        <taxon>Gunneridae</taxon>
        <taxon>Pentapetalae</taxon>
        <taxon>rosids</taxon>
        <taxon>malvids</taxon>
        <taxon>Brassicales</taxon>
        <taxon>Brassicaceae</taxon>
        <taxon>Brassiceae</taxon>
        <taxon>Brassica</taxon>
    </lineage>
</organism>
<dbReference type="EMBL" id="LK038829">
    <property type="protein sequence ID" value="CDY69194.1"/>
    <property type="molecule type" value="Genomic_DNA"/>
</dbReference>